<evidence type="ECO:0000256" key="1">
    <source>
        <dbReference type="ARBA" id="ARBA00004370"/>
    </source>
</evidence>
<dbReference type="EMBL" id="MRCE01000004">
    <property type="protein sequence ID" value="OKH39639.1"/>
    <property type="molecule type" value="Genomic_DNA"/>
</dbReference>
<dbReference type="InterPro" id="IPR038081">
    <property type="entry name" value="CalX-like_sf"/>
</dbReference>
<organism evidence="11 12">
    <name type="scientific">[Phormidium ambiguum] IAM M-71</name>
    <dbReference type="NCBI Taxonomy" id="454136"/>
    <lineage>
        <taxon>Bacteria</taxon>
        <taxon>Bacillati</taxon>
        <taxon>Cyanobacteriota</taxon>
        <taxon>Cyanophyceae</taxon>
        <taxon>Oscillatoriophycideae</taxon>
        <taxon>Aerosakkonematales</taxon>
        <taxon>Aerosakkonemataceae</taxon>
        <taxon>Floridanema</taxon>
    </lineage>
</organism>
<dbReference type="InterPro" id="IPR001434">
    <property type="entry name" value="OmcB-like_DUF11"/>
</dbReference>
<keyword evidence="2" id="KW-0800">Toxin</keyword>
<evidence type="ECO:0000256" key="8">
    <source>
        <dbReference type="ARBA" id="ARBA00023136"/>
    </source>
</evidence>
<dbReference type="AlphaFoldDB" id="A0A1U7IQI7"/>
<dbReference type="PRINTS" id="PR00313">
    <property type="entry name" value="CABNDNGRPT"/>
</dbReference>
<keyword evidence="3" id="KW-0732">Signal</keyword>
<comment type="subcellular location">
    <subcellularLocation>
        <location evidence="1">Membrane</location>
    </subcellularLocation>
</comment>
<dbReference type="Gene3D" id="2.150.10.10">
    <property type="entry name" value="Serralysin-like metalloprotease, C-terminal"/>
    <property type="match status" value="2"/>
</dbReference>
<dbReference type="InterPro" id="IPR001322">
    <property type="entry name" value="Lamin_tail_dom"/>
</dbReference>
<dbReference type="GO" id="GO:0005576">
    <property type="term" value="C:extracellular region"/>
    <property type="evidence" value="ECO:0007669"/>
    <property type="project" value="InterPro"/>
</dbReference>
<dbReference type="InterPro" id="IPR018511">
    <property type="entry name" value="Hemolysin-typ_Ca-bd_CS"/>
</dbReference>
<dbReference type="PRINTS" id="PR01488">
    <property type="entry name" value="RTXTOXINA"/>
</dbReference>
<dbReference type="InterPro" id="IPR001343">
    <property type="entry name" value="Hemolysn_Ca-bd"/>
</dbReference>
<dbReference type="PROSITE" id="PS51841">
    <property type="entry name" value="LTD"/>
    <property type="match status" value="1"/>
</dbReference>
<feature type="region of interest" description="Disordered" evidence="9">
    <location>
        <begin position="939"/>
        <end position="959"/>
    </location>
</feature>
<dbReference type="PANTHER" id="PTHR11878">
    <property type="entry name" value="SODIUM/CALCIUM EXCHANGER"/>
    <property type="match status" value="1"/>
</dbReference>
<evidence type="ECO:0000256" key="5">
    <source>
        <dbReference type="ARBA" id="ARBA00022837"/>
    </source>
</evidence>
<dbReference type="GO" id="GO:0030001">
    <property type="term" value="P:metal ion transport"/>
    <property type="evidence" value="ECO:0007669"/>
    <property type="project" value="TreeGrafter"/>
</dbReference>
<evidence type="ECO:0000313" key="11">
    <source>
        <dbReference type="EMBL" id="OKH39639.1"/>
    </source>
</evidence>
<dbReference type="InterPro" id="IPR011049">
    <property type="entry name" value="Serralysin-like_metalloprot_C"/>
</dbReference>
<dbReference type="SUPFAM" id="SSF141072">
    <property type="entry name" value="CalX-like"/>
    <property type="match status" value="2"/>
</dbReference>
<evidence type="ECO:0000256" key="2">
    <source>
        <dbReference type="ARBA" id="ARBA00022656"/>
    </source>
</evidence>
<keyword evidence="4" id="KW-0677">Repeat</keyword>
<proteinExistence type="predicted"/>
<evidence type="ECO:0000256" key="9">
    <source>
        <dbReference type="SAM" id="MobiDB-lite"/>
    </source>
</evidence>
<accession>A0A1U7IQI7</accession>
<dbReference type="Proteomes" id="UP000185860">
    <property type="component" value="Unassembled WGS sequence"/>
</dbReference>
<feature type="domain" description="LTD" evidence="10">
    <location>
        <begin position="1"/>
        <end position="114"/>
    </location>
</feature>
<dbReference type="PROSITE" id="PS00330">
    <property type="entry name" value="HEMOLYSIN_CALCIUM"/>
    <property type="match status" value="2"/>
</dbReference>
<dbReference type="RefSeq" id="WP_073592359.1">
    <property type="nucleotide sequence ID" value="NZ_MRCE01000004.1"/>
</dbReference>
<comment type="caution">
    <text evidence="11">The sequence shown here is derived from an EMBL/GenBank/DDBJ whole genome shotgun (WGS) entry which is preliminary data.</text>
</comment>
<keyword evidence="7" id="KW-0406">Ion transport</keyword>
<dbReference type="Pfam" id="PF03160">
    <property type="entry name" value="Calx-beta"/>
    <property type="match status" value="4"/>
</dbReference>
<dbReference type="GO" id="GO:0090729">
    <property type="term" value="F:toxin activity"/>
    <property type="evidence" value="ECO:0007669"/>
    <property type="project" value="UniProtKB-KW"/>
</dbReference>
<evidence type="ECO:0000259" key="10">
    <source>
        <dbReference type="PROSITE" id="PS51841"/>
    </source>
</evidence>
<dbReference type="InterPro" id="IPR003644">
    <property type="entry name" value="Calx_beta"/>
</dbReference>
<name>A0A1U7IQI7_9CYAN</name>
<dbReference type="Pfam" id="PF00353">
    <property type="entry name" value="HemolysinCabind"/>
    <property type="match status" value="4"/>
</dbReference>
<evidence type="ECO:0000256" key="3">
    <source>
        <dbReference type="ARBA" id="ARBA00022729"/>
    </source>
</evidence>
<evidence type="ECO:0000313" key="12">
    <source>
        <dbReference type="Proteomes" id="UP000185860"/>
    </source>
</evidence>
<dbReference type="GO" id="GO:0016020">
    <property type="term" value="C:membrane"/>
    <property type="evidence" value="ECO:0007669"/>
    <property type="project" value="UniProtKB-SubCell"/>
</dbReference>
<keyword evidence="7" id="KW-0813">Transport</keyword>
<keyword evidence="5" id="KW-0106">Calcium</keyword>
<evidence type="ECO:0000256" key="4">
    <source>
        <dbReference type="ARBA" id="ARBA00022737"/>
    </source>
</evidence>
<dbReference type="PANTHER" id="PTHR11878:SF65">
    <property type="entry name" value="NA_CA-EXCHANGE PROTEIN, ISOFORM G"/>
    <property type="match status" value="1"/>
</dbReference>
<dbReference type="InterPro" id="IPR051171">
    <property type="entry name" value="CaCA"/>
</dbReference>
<dbReference type="SMART" id="SM00237">
    <property type="entry name" value="Calx_beta"/>
    <property type="match status" value="1"/>
</dbReference>
<dbReference type="InterPro" id="IPR003995">
    <property type="entry name" value="RTX_toxin_determinant-A"/>
</dbReference>
<dbReference type="GO" id="GO:0007154">
    <property type="term" value="P:cell communication"/>
    <property type="evidence" value="ECO:0007669"/>
    <property type="project" value="InterPro"/>
</dbReference>
<dbReference type="GO" id="GO:0005509">
    <property type="term" value="F:calcium ion binding"/>
    <property type="evidence" value="ECO:0007669"/>
    <property type="project" value="InterPro"/>
</dbReference>
<keyword evidence="6" id="KW-0843">Virulence</keyword>
<sequence>MADLFFSEYIEGSSNNKALEIYNGTGSAIDLAAENYVVQMYFNGSTTPGLTINLTGTVANGDVFVLAHGSANAVILAQADQTNSFSGWFNGNDAIVLRKGGTNGTIVDSIGQIGLDPGSEWGTGQISTADNTLRRKASITSGDNDSSNIFDPSNEWDGFATDTFDGLGSHTIAAVTPTVTIAAFDPNAAEAGQDPGTFRITRTGDTTNSLTVNYTVTGTATNGADYTPNLTGTATIAAGQSSVDITITPVNDPTVESAESVTLTLVDTANYDLGATSTATVTIADNDSIQVAEVAGITLTADTPVDSNGGNVAIGDLIIFPFTIRNIGNDPTRFRIPNLATSTGPGVVSGVLPIDKNGSTPLSGQLQYSTDNGATWTNIPATGIDTLSVNVNGTVLARVPVTIQNGSQNGDIITVTLGNTPNNAQNQPRIPDGGDVYTVDNTDNSIVNEISGFPANGVREASATSQITVNPGQPDLSAGISTPGPLTVGTPFNYTLDVQNNGGANANGIELNFTLPANVTYNSSNVFGGGFSNPTINGSTLTFTGGSINAGNFAQIDVNVTPTKAGTLGGTTLFADPNNTIVESEELNNSVTTGSFTVNAAPGVTITQSDDSTNLTEGGTTDSYTVVLNSQPTAEVKVNINSGSQTGTNINSLTFTPNTWNIAQTVTITAVDDAVVEGNHTQTISHTASSTDAKYDGISILPVSANITDNDIVVTPTINLSVSTNTGTEAEQTVITVNAIASSAVSGTQTVNLGVSGTNITLVNDYILSNNTITITDGQTTGSVTFTVADDAVAEGSETATLNISNPSSGITLGNTTTQNISITDNDIAGVLISKSNTNVTEGGAIDNYTVVLATQPTAPVTVNLTPSNNQINLGTGAGTAISLDFTPNTWDIPKTVTVTAVDDTEVEGNHNSSISHNATSKDTNYNLNLPNVAVSIIDNDTQPTPKPEPITVPELKPEPTPIIEPNPEPTPTLTPNPYICSCDDLEKLVNDSYNNQIPENNPPHDFILGSDRTDILFGGIGNDSIFGKSDDDLIFGNQEQDFINGNKGSDTIFAGKGDDLVRSGQNNDLVFSDLGNDTACGDRGNDTVFGMVGNDVLLGFEGDDFLNGNQGKDTVSGGVGNDVVHGGQDDDRLCGNDGNDTVFGDLGNDTICGCEGDDLIFGGEGNDTIGGGVGRDIFVLSSGTGNDVVLDLAIDQDKLGLTSELNFQNLTITQGTGTQANDTLIRIANTNEILALLIGVSANSITSDLFATVGDG</sequence>
<keyword evidence="8" id="KW-0472">Membrane</keyword>
<dbReference type="Gene3D" id="2.60.40.10">
    <property type="entry name" value="Immunoglobulins"/>
    <property type="match status" value="1"/>
</dbReference>
<evidence type="ECO:0000256" key="7">
    <source>
        <dbReference type="ARBA" id="ARBA00023065"/>
    </source>
</evidence>
<gene>
    <name evidence="11" type="ORF">NIES2119_05035</name>
</gene>
<dbReference type="Pfam" id="PF01345">
    <property type="entry name" value="DUF11"/>
    <property type="match status" value="1"/>
</dbReference>
<evidence type="ECO:0000256" key="6">
    <source>
        <dbReference type="ARBA" id="ARBA00023026"/>
    </source>
</evidence>
<dbReference type="SUPFAM" id="SSF51120">
    <property type="entry name" value="beta-Roll"/>
    <property type="match status" value="2"/>
</dbReference>
<dbReference type="Gene3D" id="2.60.40.2030">
    <property type="match status" value="2"/>
</dbReference>
<dbReference type="InterPro" id="IPR013783">
    <property type="entry name" value="Ig-like_fold"/>
</dbReference>
<dbReference type="STRING" id="454136.NIES2119_05035"/>
<reference evidence="11 12" key="1">
    <citation type="submission" date="2016-11" db="EMBL/GenBank/DDBJ databases">
        <title>Draft Genome Sequences of Nine Cyanobacterial Strains from Diverse Habitats.</title>
        <authorList>
            <person name="Zhu T."/>
            <person name="Hou S."/>
            <person name="Lu X."/>
            <person name="Hess W.R."/>
        </authorList>
    </citation>
    <scope>NUCLEOTIDE SEQUENCE [LARGE SCALE GENOMIC DNA]</scope>
    <source>
        <strain evidence="11 12">IAM M-71</strain>
    </source>
</reference>
<protein>
    <recommendedName>
        <fullName evidence="10">LTD domain-containing protein</fullName>
    </recommendedName>
</protein>